<dbReference type="Gene3D" id="2.40.128.130">
    <property type="entry name" value="Autotransporter beta-domain"/>
    <property type="match status" value="1"/>
</dbReference>
<dbReference type="SUPFAM" id="SSF103515">
    <property type="entry name" value="Autotransporter"/>
    <property type="match status" value="1"/>
</dbReference>
<reference evidence="2 3" key="1">
    <citation type="journal article" date="2014" name="Genome Announc.">
        <title>Draft Genome Sequence of Moraxella bovoculi Strain 237T (ATCC BAA-1259T) Isolated from a Calf with Infectious Bovine Keratoconjunctivitis.</title>
        <authorList>
            <person name="Calcutt M.J."/>
            <person name="Foecking M.F."/>
            <person name="Martin N.T."/>
            <person name="Mhlanga-Mutangadura T."/>
            <person name="Reilly T.J."/>
        </authorList>
    </citation>
    <scope>NUCLEOTIDE SEQUENCE [LARGE SCALE GENOMIC DNA]</scope>
    <source>
        <strain evidence="2 3">237</strain>
    </source>
</reference>
<dbReference type="RefSeq" id="WP_036365223.1">
    <property type="nucleotide sequence ID" value="NZ_AOMT01000022.1"/>
</dbReference>
<dbReference type="EMBL" id="AOMT01000022">
    <property type="protein sequence ID" value="KDN25263.1"/>
    <property type="molecule type" value="Genomic_DNA"/>
</dbReference>
<dbReference type="SMART" id="SM00869">
    <property type="entry name" value="Autotransporter"/>
    <property type="match status" value="1"/>
</dbReference>
<dbReference type="InterPro" id="IPR036709">
    <property type="entry name" value="Autotransporte_beta_dom_sf"/>
</dbReference>
<gene>
    <name evidence="2" type="ORF">MBO_05629</name>
</gene>
<organism evidence="2 3">
    <name type="scientific">Moraxella bovoculi 237</name>
    <dbReference type="NCBI Taxonomy" id="743974"/>
    <lineage>
        <taxon>Bacteria</taxon>
        <taxon>Pseudomonadati</taxon>
        <taxon>Pseudomonadota</taxon>
        <taxon>Gammaproteobacteria</taxon>
        <taxon>Moraxellales</taxon>
        <taxon>Moraxellaceae</taxon>
        <taxon>Moraxella</taxon>
    </lineage>
</organism>
<feature type="non-terminal residue" evidence="2">
    <location>
        <position position="1"/>
    </location>
</feature>
<protein>
    <submittedName>
        <fullName evidence="2">Autotransporter domain-containing protein</fullName>
    </submittedName>
</protein>
<evidence type="ECO:0000259" key="1">
    <source>
        <dbReference type="PROSITE" id="PS51208"/>
    </source>
</evidence>
<dbReference type="Pfam" id="PF03797">
    <property type="entry name" value="Autotransporter"/>
    <property type="match status" value="1"/>
</dbReference>
<evidence type="ECO:0000313" key="3">
    <source>
        <dbReference type="Proteomes" id="UP000035860"/>
    </source>
</evidence>
<name>A0A066UM41_9GAMM</name>
<dbReference type="Proteomes" id="UP000035860">
    <property type="component" value="Unassembled WGS sequence"/>
</dbReference>
<dbReference type="AlphaFoldDB" id="A0A066UM41"/>
<dbReference type="InterPro" id="IPR005546">
    <property type="entry name" value="Autotransporte_beta"/>
</dbReference>
<sequence length="365" mass="38840">RIIGTFENAVNSQNRHLMQDLAQILDKSVADKVAGNNNALANALIGDTINHNQADLANFATNLQPLLSGSVNRIVADGASNFGRAVFEREFDPKKTVWAKLIGNESNLDKHEGGLTGFDGREMGVIIGADTHIGQGSLGLAVAYSQHDIDSKGFVRHHADSDTIMGFVYGNQKMGNTTAHAHIGAGVASIDGERHIAHTGKIAKSDHDANIIQASLSVSHQIGTDARHIAPFAKVNFTQVKSDGYTETGADAYNLAVYKATYQNFISTLGVRGHAAITPRLSLNATASVGVDNGDVRSNTQASLLGFDGHRFGVLGHEVGKVISTAGVGISYKPTANSTLSLNYQGQWRDNYDNQGAALGFEMKF</sequence>
<comment type="caution">
    <text evidence="2">The sequence shown here is derived from an EMBL/GenBank/DDBJ whole genome shotgun (WGS) entry which is preliminary data.</text>
</comment>
<evidence type="ECO:0000313" key="2">
    <source>
        <dbReference type="EMBL" id="KDN25263.1"/>
    </source>
</evidence>
<proteinExistence type="predicted"/>
<accession>A0A066UM41</accession>
<dbReference type="eggNOG" id="COG4625">
    <property type="taxonomic scope" value="Bacteria"/>
</dbReference>
<feature type="domain" description="Autotransporter" evidence="1">
    <location>
        <begin position="90"/>
        <end position="365"/>
    </location>
</feature>
<keyword evidence="3" id="KW-1185">Reference proteome</keyword>
<dbReference type="PROSITE" id="PS51208">
    <property type="entry name" value="AUTOTRANSPORTER"/>
    <property type="match status" value="1"/>
</dbReference>